<sequence length="111" mass="12438">MDEPKPDMPRLVASGDFLPKAHVVEGKAILIENGGERTLRFEDFETVNGPDLFIYLATDETGSDFVDLGRIKATKGNINYDVPLGTDTDKYNKVLVWCRAFRVLFSLAELE</sequence>
<evidence type="ECO:0000259" key="1">
    <source>
        <dbReference type="PROSITE" id="PS51549"/>
    </source>
</evidence>
<dbReference type="PROSITE" id="PS51549">
    <property type="entry name" value="DM13"/>
    <property type="match status" value="1"/>
</dbReference>
<dbReference type="EMBL" id="PCYL01000040">
    <property type="protein sequence ID" value="PIR46550.1"/>
    <property type="molecule type" value="Genomic_DNA"/>
</dbReference>
<protein>
    <recommendedName>
        <fullName evidence="1">DM13 domain-containing protein</fullName>
    </recommendedName>
</protein>
<dbReference type="Proteomes" id="UP000230833">
    <property type="component" value="Unassembled WGS sequence"/>
</dbReference>
<evidence type="ECO:0000313" key="2">
    <source>
        <dbReference type="EMBL" id="PIR46550.1"/>
    </source>
</evidence>
<reference evidence="2 3" key="1">
    <citation type="submission" date="2017-09" db="EMBL/GenBank/DDBJ databases">
        <title>Depth-based differentiation of microbial function through sediment-hosted aquifers and enrichment of novel symbionts in the deep terrestrial subsurface.</title>
        <authorList>
            <person name="Probst A.J."/>
            <person name="Ladd B."/>
            <person name="Jarett J.K."/>
            <person name="Geller-Mcgrath D.E."/>
            <person name="Sieber C.M."/>
            <person name="Emerson J.B."/>
            <person name="Anantharaman K."/>
            <person name="Thomas B.C."/>
            <person name="Malmstrom R."/>
            <person name="Stieglmeier M."/>
            <person name="Klingl A."/>
            <person name="Woyke T."/>
            <person name="Ryan C.M."/>
            <person name="Banfield J.F."/>
        </authorList>
    </citation>
    <scope>NUCLEOTIDE SEQUENCE [LARGE SCALE GENOMIC DNA]</scope>
    <source>
        <strain evidence="2">CG10_big_fil_rev_8_21_14_0_10_45_14</strain>
    </source>
</reference>
<gene>
    <name evidence="2" type="ORF">COV07_03870</name>
</gene>
<dbReference type="AlphaFoldDB" id="A0A2H0RJC7"/>
<dbReference type="Pfam" id="PF10517">
    <property type="entry name" value="DM13"/>
    <property type="match status" value="1"/>
</dbReference>
<name>A0A2H0RJC7_9BACT</name>
<organism evidence="2 3">
    <name type="scientific">Candidatus Vogelbacteria bacterium CG10_big_fil_rev_8_21_14_0_10_45_14</name>
    <dbReference type="NCBI Taxonomy" id="1975042"/>
    <lineage>
        <taxon>Bacteria</taxon>
        <taxon>Candidatus Vogeliibacteriota</taxon>
    </lineage>
</organism>
<evidence type="ECO:0000313" key="3">
    <source>
        <dbReference type="Proteomes" id="UP000230833"/>
    </source>
</evidence>
<proteinExistence type="predicted"/>
<dbReference type="InterPro" id="IPR019545">
    <property type="entry name" value="DM13_domain"/>
</dbReference>
<comment type="caution">
    <text evidence="2">The sequence shown here is derived from an EMBL/GenBank/DDBJ whole genome shotgun (WGS) entry which is preliminary data.</text>
</comment>
<accession>A0A2H0RJC7</accession>
<feature type="domain" description="DM13" evidence="1">
    <location>
        <begin position="9"/>
        <end position="111"/>
    </location>
</feature>